<dbReference type="RefSeq" id="WP_308728697.1">
    <property type="nucleotide sequence ID" value="NZ_JAJEQF010000036.1"/>
</dbReference>
<accession>A0AAE3DP23</accession>
<reference evidence="5 6" key="1">
    <citation type="submission" date="2021-10" db="EMBL/GenBank/DDBJ databases">
        <title>Anaerobic single-cell dispensing facilitates the cultivation of human gut bacteria.</title>
        <authorList>
            <person name="Afrizal A."/>
        </authorList>
    </citation>
    <scope>NUCLEOTIDE SEQUENCE [LARGE SCALE GENOMIC DNA]</scope>
    <source>
        <strain evidence="5 6">CLA-AA-H244</strain>
    </source>
</reference>
<dbReference type="InterPro" id="IPR014710">
    <property type="entry name" value="RmlC-like_jellyroll"/>
</dbReference>
<dbReference type="PROSITE" id="PS01124">
    <property type="entry name" value="HTH_ARAC_FAMILY_2"/>
    <property type="match status" value="1"/>
</dbReference>
<evidence type="ECO:0000256" key="1">
    <source>
        <dbReference type="ARBA" id="ARBA00023015"/>
    </source>
</evidence>
<dbReference type="SUPFAM" id="SSF51215">
    <property type="entry name" value="Regulatory protein AraC"/>
    <property type="match status" value="1"/>
</dbReference>
<dbReference type="PRINTS" id="PR00032">
    <property type="entry name" value="HTHARAC"/>
</dbReference>
<dbReference type="PROSITE" id="PS00041">
    <property type="entry name" value="HTH_ARAC_FAMILY_1"/>
    <property type="match status" value="1"/>
</dbReference>
<dbReference type="CDD" id="cd02208">
    <property type="entry name" value="cupin_RmlC-like"/>
    <property type="match status" value="1"/>
</dbReference>
<dbReference type="GO" id="GO:0003700">
    <property type="term" value="F:DNA-binding transcription factor activity"/>
    <property type="evidence" value="ECO:0007669"/>
    <property type="project" value="InterPro"/>
</dbReference>
<keyword evidence="2" id="KW-0238">DNA-binding</keyword>
<dbReference type="Gene3D" id="1.10.10.60">
    <property type="entry name" value="Homeodomain-like"/>
    <property type="match status" value="2"/>
</dbReference>
<keyword evidence="6" id="KW-1185">Reference proteome</keyword>
<dbReference type="PANTHER" id="PTHR43280">
    <property type="entry name" value="ARAC-FAMILY TRANSCRIPTIONAL REGULATOR"/>
    <property type="match status" value="1"/>
</dbReference>
<evidence type="ECO:0000256" key="2">
    <source>
        <dbReference type="ARBA" id="ARBA00023125"/>
    </source>
</evidence>
<feature type="domain" description="HTH araC/xylS-type" evidence="4">
    <location>
        <begin position="172"/>
        <end position="270"/>
    </location>
</feature>
<dbReference type="GO" id="GO:0043565">
    <property type="term" value="F:sequence-specific DNA binding"/>
    <property type="evidence" value="ECO:0007669"/>
    <property type="project" value="InterPro"/>
</dbReference>
<evidence type="ECO:0000313" key="6">
    <source>
        <dbReference type="Proteomes" id="UP001199355"/>
    </source>
</evidence>
<dbReference type="EMBL" id="JAJEQF010000036">
    <property type="protein sequence ID" value="MCC2168451.1"/>
    <property type="molecule type" value="Genomic_DNA"/>
</dbReference>
<dbReference type="InterPro" id="IPR009057">
    <property type="entry name" value="Homeodomain-like_sf"/>
</dbReference>
<comment type="caution">
    <text evidence="5">The sequence shown here is derived from an EMBL/GenBank/DDBJ whole genome shotgun (WGS) entry which is preliminary data.</text>
</comment>
<dbReference type="InterPro" id="IPR018062">
    <property type="entry name" value="HTH_AraC-typ_CS"/>
</dbReference>
<dbReference type="SMART" id="SM00342">
    <property type="entry name" value="HTH_ARAC"/>
    <property type="match status" value="1"/>
</dbReference>
<gene>
    <name evidence="5" type="ORF">LKD45_12265</name>
</gene>
<evidence type="ECO:0000256" key="3">
    <source>
        <dbReference type="ARBA" id="ARBA00023163"/>
    </source>
</evidence>
<dbReference type="PANTHER" id="PTHR43280:SF28">
    <property type="entry name" value="HTH-TYPE TRANSCRIPTIONAL ACTIVATOR RHAS"/>
    <property type="match status" value="1"/>
</dbReference>
<dbReference type="AlphaFoldDB" id="A0AAE3DP23"/>
<name>A0AAE3DP23_9FIRM</name>
<dbReference type="InterPro" id="IPR018060">
    <property type="entry name" value="HTH_AraC"/>
</dbReference>
<dbReference type="InterPro" id="IPR037923">
    <property type="entry name" value="HTH-like"/>
</dbReference>
<keyword evidence="1" id="KW-0805">Transcription regulation</keyword>
<sequence length="275" mass="32124">MAQRFYWKQYVTDKQVTFYIADLVLKPGEQIEAHCHDYYEFFVVLKGTFLERCNGQELVMQPGMGQLLGPDDVHNLSNPFGEQNLLYNIAVRKDRYEQLTAPLFGNGNGSKDAPVFDLGSESLEGFREKIRLLHQLWESSGEKEFLLQSICCDVLVNILLKGRENSAPDWLSELYDRMQEPENFTQGLTRMLELAGKSQAYLNRAFYKYYGQTPTAFINSCRMTEACRLLRSTEEKILDIAYICGYENLSYFNRQFRARYGQTPKEYRSQKRFFE</sequence>
<organism evidence="5 6">
    <name type="scientific">Gallintestinimicrobium propionicum</name>
    <dbReference type="NCBI Taxonomy" id="2981770"/>
    <lineage>
        <taxon>Bacteria</taxon>
        <taxon>Bacillati</taxon>
        <taxon>Bacillota</taxon>
        <taxon>Clostridia</taxon>
        <taxon>Lachnospirales</taxon>
        <taxon>Lachnospiraceae</taxon>
        <taxon>Gallintestinimicrobium</taxon>
    </lineage>
</organism>
<dbReference type="Proteomes" id="UP001199355">
    <property type="component" value="Unassembled WGS sequence"/>
</dbReference>
<dbReference type="SUPFAM" id="SSF46689">
    <property type="entry name" value="Homeodomain-like"/>
    <property type="match status" value="1"/>
</dbReference>
<dbReference type="Pfam" id="PF12833">
    <property type="entry name" value="HTH_18"/>
    <property type="match status" value="1"/>
</dbReference>
<proteinExistence type="predicted"/>
<dbReference type="Pfam" id="PF07883">
    <property type="entry name" value="Cupin_2"/>
    <property type="match status" value="1"/>
</dbReference>
<evidence type="ECO:0000259" key="4">
    <source>
        <dbReference type="PROSITE" id="PS01124"/>
    </source>
</evidence>
<dbReference type="Gene3D" id="2.60.120.10">
    <property type="entry name" value="Jelly Rolls"/>
    <property type="match status" value="1"/>
</dbReference>
<dbReference type="InterPro" id="IPR013096">
    <property type="entry name" value="Cupin_2"/>
</dbReference>
<protein>
    <submittedName>
        <fullName evidence="5">AraC family transcriptional regulator</fullName>
    </submittedName>
</protein>
<keyword evidence="3" id="KW-0804">Transcription</keyword>
<evidence type="ECO:0000313" key="5">
    <source>
        <dbReference type="EMBL" id="MCC2168451.1"/>
    </source>
</evidence>
<dbReference type="InterPro" id="IPR020449">
    <property type="entry name" value="Tscrpt_reg_AraC-type_HTH"/>
</dbReference>